<evidence type="ECO:0000313" key="2">
    <source>
        <dbReference type="EnsemblProtists" id="EOD32394"/>
    </source>
</evidence>
<name>A0A0D3K9F9_EMIH1</name>
<dbReference type="HOGENOM" id="CLU_1646908_0_0_1"/>
<dbReference type="RefSeq" id="XP_005784823.1">
    <property type="nucleotide sequence ID" value="XM_005784766.1"/>
</dbReference>
<dbReference type="InterPro" id="IPR011009">
    <property type="entry name" value="Kinase-like_dom_sf"/>
</dbReference>
<organism evidence="2 3">
    <name type="scientific">Emiliania huxleyi (strain CCMP1516)</name>
    <dbReference type="NCBI Taxonomy" id="280463"/>
    <lineage>
        <taxon>Eukaryota</taxon>
        <taxon>Haptista</taxon>
        <taxon>Haptophyta</taxon>
        <taxon>Prymnesiophyceae</taxon>
        <taxon>Isochrysidales</taxon>
        <taxon>Noelaerhabdaceae</taxon>
        <taxon>Emiliania</taxon>
    </lineage>
</organism>
<accession>A0A0D3K9F9</accession>
<evidence type="ECO:0000259" key="1">
    <source>
        <dbReference type="PROSITE" id="PS50011"/>
    </source>
</evidence>
<dbReference type="KEGG" id="ehx:EMIHUDRAFT_230951"/>
<dbReference type="SUPFAM" id="SSF56112">
    <property type="entry name" value="Protein kinase-like (PK-like)"/>
    <property type="match status" value="1"/>
</dbReference>
<dbReference type="EnsemblProtists" id="EOD32394">
    <property type="protein sequence ID" value="EOD32394"/>
    <property type="gene ID" value="EMIHUDRAFT_230951"/>
</dbReference>
<reference evidence="3" key="1">
    <citation type="journal article" date="2013" name="Nature">
        <title>Pan genome of the phytoplankton Emiliania underpins its global distribution.</title>
        <authorList>
            <person name="Read B.A."/>
            <person name="Kegel J."/>
            <person name="Klute M.J."/>
            <person name="Kuo A."/>
            <person name="Lefebvre S.C."/>
            <person name="Maumus F."/>
            <person name="Mayer C."/>
            <person name="Miller J."/>
            <person name="Monier A."/>
            <person name="Salamov A."/>
            <person name="Young J."/>
            <person name="Aguilar M."/>
            <person name="Claverie J.M."/>
            <person name="Frickenhaus S."/>
            <person name="Gonzalez K."/>
            <person name="Herman E.K."/>
            <person name="Lin Y.C."/>
            <person name="Napier J."/>
            <person name="Ogata H."/>
            <person name="Sarno A.F."/>
            <person name="Shmutz J."/>
            <person name="Schroeder D."/>
            <person name="de Vargas C."/>
            <person name="Verret F."/>
            <person name="von Dassow P."/>
            <person name="Valentin K."/>
            <person name="Van de Peer Y."/>
            <person name="Wheeler G."/>
            <person name="Dacks J.B."/>
            <person name="Delwiche C.F."/>
            <person name="Dyhrman S.T."/>
            <person name="Glockner G."/>
            <person name="John U."/>
            <person name="Richards T."/>
            <person name="Worden A.Z."/>
            <person name="Zhang X."/>
            <person name="Grigoriev I.V."/>
            <person name="Allen A.E."/>
            <person name="Bidle K."/>
            <person name="Borodovsky M."/>
            <person name="Bowler C."/>
            <person name="Brownlee C."/>
            <person name="Cock J.M."/>
            <person name="Elias M."/>
            <person name="Gladyshev V.N."/>
            <person name="Groth M."/>
            <person name="Guda C."/>
            <person name="Hadaegh A."/>
            <person name="Iglesias-Rodriguez M.D."/>
            <person name="Jenkins J."/>
            <person name="Jones B.M."/>
            <person name="Lawson T."/>
            <person name="Leese F."/>
            <person name="Lindquist E."/>
            <person name="Lobanov A."/>
            <person name="Lomsadze A."/>
            <person name="Malik S.B."/>
            <person name="Marsh M.E."/>
            <person name="Mackinder L."/>
            <person name="Mock T."/>
            <person name="Mueller-Roeber B."/>
            <person name="Pagarete A."/>
            <person name="Parker M."/>
            <person name="Probert I."/>
            <person name="Quesneville H."/>
            <person name="Raines C."/>
            <person name="Rensing S.A."/>
            <person name="Riano-Pachon D.M."/>
            <person name="Richier S."/>
            <person name="Rokitta S."/>
            <person name="Shiraiwa Y."/>
            <person name="Soanes D.M."/>
            <person name="van der Giezen M."/>
            <person name="Wahlund T.M."/>
            <person name="Williams B."/>
            <person name="Wilson W."/>
            <person name="Wolfe G."/>
            <person name="Wurch L.L."/>
        </authorList>
    </citation>
    <scope>NUCLEOTIDE SEQUENCE</scope>
</reference>
<sequence length="161" mass="17569">MLLRASQPGHPNVEQLTYCVVLEYCDGGDLHQALQRPTPPGFFLRVAGGVATGLAFLHGRGIMHRDLKSPNVVMREAYSESADVFSLAMILFELITHTVPFSDRSALQAAVRLLIEACWADDGRARPRASHVAEHVGSIELALTPAQRQELGAVSESPELR</sequence>
<protein>
    <recommendedName>
        <fullName evidence="1">Protein kinase domain-containing protein</fullName>
    </recommendedName>
</protein>
<proteinExistence type="predicted"/>
<dbReference type="AlphaFoldDB" id="A0A0D3K9F9"/>
<dbReference type="Pfam" id="PF00069">
    <property type="entry name" value="Pkinase"/>
    <property type="match status" value="1"/>
</dbReference>
<dbReference type="InterPro" id="IPR008271">
    <property type="entry name" value="Ser/Thr_kinase_AS"/>
</dbReference>
<dbReference type="eggNOG" id="KOG4721">
    <property type="taxonomic scope" value="Eukaryota"/>
</dbReference>
<evidence type="ECO:0000313" key="3">
    <source>
        <dbReference type="Proteomes" id="UP000013827"/>
    </source>
</evidence>
<reference evidence="2" key="2">
    <citation type="submission" date="2024-10" db="UniProtKB">
        <authorList>
            <consortium name="EnsemblProtists"/>
        </authorList>
    </citation>
    <scope>IDENTIFICATION</scope>
</reference>
<dbReference type="GeneID" id="17277666"/>
<dbReference type="Proteomes" id="UP000013827">
    <property type="component" value="Unassembled WGS sequence"/>
</dbReference>
<dbReference type="InterPro" id="IPR050167">
    <property type="entry name" value="Ser_Thr_protein_kinase"/>
</dbReference>
<dbReference type="GO" id="GO:0004672">
    <property type="term" value="F:protein kinase activity"/>
    <property type="evidence" value="ECO:0007669"/>
    <property type="project" value="InterPro"/>
</dbReference>
<dbReference type="PROSITE" id="PS00108">
    <property type="entry name" value="PROTEIN_KINASE_ST"/>
    <property type="match status" value="1"/>
</dbReference>
<dbReference type="PANTHER" id="PTHR23257">
    <property type="entry name" value="SERINE-THREONINE PROTEIN KINASE"/>
    <property type="match status" value="1"/>
</dbReference>
<dbReference type="PaxDb" id="2903-EOD32394"/>
<feature type="domain" description="Protein kinase" evidence="1">
    <location>
        <begin position="1"/>
        <end position="161"/>
    </location>
</feature>
<dbReference type="PROSITE" id="PS50011">
    <property type="entry name" value="PROTEIN_KINASE_DOM"/>
    <property type="match status" value="1"/>
</dbReference>
<dbReference type="Gene3D" id="1.10.510.10">
    <property type="entry name" value="Transferase(Phosphotransferase) domain 1"/>
    <property type="match status" value="2"/>
</dbReference>
<keyword evidence="3" id="KW-1185">Reference proteome</keyword>
<dbReference type="STRING" id="2903.R1FGI5"/>
<dbReference type="InterPro" id="IPR000719">
    <property type="entry name" value="Prot_kinase_dom"/>
</dbReference>
<dbReference type="GO" id="GO:0005524">
    <property type="term" value="F:ATP binding"/>
    <property type="evidence" value="ECO:0007669"/>
    <property type="project" value="InterPro"/>
</dbReference>
<dbReference type="SMART" id="SM00220">
    <property type="entry name" value="S_TKc"/>
    <property type="match status" value="1"/>
</dbReference>